<proteinExistence type="predicted"/>
<dbReference type="RefSeq" id="WP_312892481.1">
    <property type="nucleotide sequence ID" value="NZ_JACBZD010000001.1"/>
</dbReference>
<dbReference type="InterPro" id="IPR023296">
    <property type="entry name" value="Glyco_hydro_beta-prop_sf"/>
</dbReference>
<evidence type="ECO:0000313" key="3">
    <source>
        <dbReference type="Proteomes" id="UP000567795"/>
    </source>
</evidence>
<name>A0A852ZRS2_9ACTN</name>
<evidence type="ECO:0008006" key="4">
    <source>
        <dbReference type="Google" id="ProtNLM"/>
    </source>
</evidence>
<evidence type="ECO:0000256" key="1">
    <source>
        <dbReference type="SAM" id="MobiDB-lite"/>
    </source>
</evidence>
<dbReference type="Pfam" id="PF15892">
    <property type="entry name" value="BNR_4"/>
    <property type="match status" value="1"/>
</dbReference>
<dbReference type="Proteomes" id="UP000567795">
    <property type="component" value="Unassembled WGS sequence"/>
</dbReference>
<protein>
    <recommendedName>
        <fullName evidence="4">Glycosyl hydrolase family 32 N-terminal domain-containing protein</fullName>
    </recommendedName>
</protein>
<dbReference type="SUPFAM" id="SSF75005">
    <property type="entry name" value="Arabinanase/levansucrase/invertase"/>
    <property type="match status" value="1"/>
</dbReference>
<comment type="caution">
    <text evidence="2">The sequence shown here is derived from an EMBL/GenBank/DDBJ whole genome shotgun (WGS) entry which is preliminary data.</text>
</comment>
<evidence type="ECO:0000313" key="2">
    <source>
        <dbReference type="EMBL" id="NYI04495.1"/>
    </source>
</evidence>
<keyword evidence="3" id="KW-1185">Reference proteome</keyword>
<feature type="region of interest" description="Disordered" evidence="1">
    <location>
        <begin position="1"/>
        <end position="20"/>
    </location>
</feature>
<organism evidence="2 3">
    <name type="scientific">Allostreptomyces psammosilenae</name>
    <dbReference type="NCBI Taxonomy" id="1892865"/>
    <lineage>
        <taxon>Bacteria</taxon>
        <taxon>Bacillati</taxon>
        <taxon>Actinomycetota</taxon>
        <taxon>Actinomycetes</taxon>
        <taxon>Kitasatosporales</taxon>
        <taxon>Streptomycetaceae</taxon>
        <taxon>Allostreptomyces</taxon>
    </lineage>
</organism>
<dbReference type="AlphaFoldDB" id="A0A852ZRS2"/>
<dbReference type="Gene3D" id="2.115.10.20">
    <property type="entry name" value="Glycosyl hydrolase domain, family 43"/>
    <property type="match status" value="1"/>
</dbReference>
<sequence length="465" mass="50777">MINPTSDRPSRPVTARTAPPTFCTLPGPAYDFSTVTDEVVDRAVLGRTWAGMVVEQALLTRGNRQYVGFYDTARRMVVAGRTLGDASEWTYQVLPTTLGWDSHNHIALGLDRSGALHVSGNMHNDPLVYFRSAPGGDVTTLRRVTNMIGPRTERSVTYPQFLNRADGSLVFTHRDGGSGDGVTYANLYHEESAAWTRLVDRPLFDGAGSAADPAATWSAYFQGPTTGPDGRFHLLWVWRGAPDAATNSMLSYASSTDLVNWTDHRGAPLATPFTYGGGDVVDPVPERAGLLNGNAKIGFDADGRILITYHKYDRAGNSQIYAARPGQGSWEIRQISDWRGRWDFGGFGTINFHVALLGSRVLRNGHIQVDFVGYGRPTSIILDSDLTPITQCPTPPLPAQAATVRGDHPGLRVNIGHDSGDGATTATPRGRYLLRWESLDANRDQPRDAWPTQGSEMEVLLLGRR</sequence>
<accession>A0A852ZRS2</accession>
<dbReference type="EMBL" id="JACBZD010000001">
    <property type="protein sequence ID" value="NYI04495.1"/>
    <property type="molecule type" value="Genomic_DNA"/>
</dbReference>
<reference evidence="2 3" key="1">
    <citation type="submission" date="2020-07" db="EMBL/GenBank/DDBJ databases">
        <title>Sequencing the genomes of 1000 actinobacteria strains.</title>
        <authorList>
            <person name="Klenk H.-P."/>
        </authorList>
    </citation>
    <scope>NUCLEOTIDE SEQUENCE [LARGE SCALE GENOMIC DNA]</scope>
    <source>
        <strain evidence="2 3">DSM 42178</strain>
    </source>
</reference>
<gene>
    <name evidence="2" type="ORF">FHU37_001438</name>
</gene>